<evidence type="ECO:0000313" key="3">
    <source>
        <dbReference type="Proteomes" id="UP000515208"/>
    </source>
</evidence>
<dbReference type="SMART" id="SM00355">
    <property type="entry name" value="ZnF_C2H2"/>
    <property type="match status" value="3"/>
</dbReference>
<feature type="domain" description="C2H2-type" evidence="2">
    <location>
        <begin position="154"/>
        <end position="175"/>
    </location>
</feature>
<dbReference type="Proteomes" id="UP000515208">
    <property type="component" value="Unplaced"/>
</dbReference>
<organism evidence="3 4">
    <name type="scientific">Bison bison bison</name>
    <name type="common">North American plains bison</name>
    <dbReference type="NCBI Taxonomy" id="43346"/>
    <lineage>
        <taxon>Eukaryota</taxon>
        <taxon>Metazoa</taxon>
        <taxon>Chordata</taxon>
        <taxon>Craniata</taxon>
        <taxon>Vertebrata</taxon>
        <taxon>Euteleostomi</taxon>
        <taxon>Mammalia</taxon>
        <taxon>Eutheria</taxon>
        <taxon>Laurasiatheria</taxon>
        <taxon>Artiodactyla</taxon>
        <taxon>Ruminantia</taxon>
        <taxon>Pecora</taxon>
        <taxon>Bovidae</taxon>
        <taxon>Bovinae</taxon>
        <taxon>Bison</taxon>
    </lineage>
</organism>
<gene>
    <name evidence="4" type="primary">ZNF511</name>
</gene>
<dbReference type="InterPro" id="IPR013087">
    <property type="entry name" value="Znf_C2H2_type"/>
</dbReference>
<dbReference type="Gene3D" id="3.30.160.60">
    <property type="entry name" value="Classic Zinc Finger"/>
    <property type="match status" value="1"/>
</dbReference>
<evidence type="ECO:0000256" key="1">
    <source>
        <dbReference type="SAM" id="MobiDB-lite"/>
    </source>
</evidence>
<dbReference type="RefSeq" id="XP_010841228.1">
    <property type="nucleotide sequence ID" value="XM_010842926.1"/>
</dbReference>
<dbReference type="CTD" id="118472"/>
<dbReference type="AlphaFoldDB" id="A0A6P3HE27"/>
<evidence type="ECO:0000259" key="2">
    <source>
        <dbReference type="PROSITE" id="PS00028"/>
    </source>
</evidence>
<dbReference type="OrthoDB" id="18440at2759"/>
<accession>A0A6P3HE27</accession>
<feature type="region of interest" description="Disordered" evidence="1">
    <location>
        <begin position="31"/>
        <end position="53"/>
    </location>
</feature>
<reference evidence="4" key="1">
    <citation type="submission" date="2025-08" db="UniProtKB">
        <authorList>
            <consortium name="RefSeq"/>
        </authorList>
    </citation>
    <scope>IDENTIFICATION</scope>
    <source>
        <tissue evidence="4">Blood</tissue>
    </source>
</reference>
<evidence type="ECO:0000313" key="4">
    <source>
        <dbReference type="RefSeq" id="XP_010841228.1"/>
    </source>
</evidence>
<dbReference type="PANTHER" id="PTHR21354:SF0">
    <property type="entry name" value="ZINC FINGER PROTEIN 511"/>
    <property type="match status" value="1"/>
</dbReference>
<protein>
    <submittedName>
        <fullName evidence="4">Zinc finger protein 511</fullName>
    </submittedName>
</protein>
<dbReference type="KEGG" id="bbis:104990678"/>
<proteinExistence type="predicted"/>
<dbReference type="PROSITE" id="PS00028">
    <property type="entry name" value="ZINC_FINGER_C2H2_1"/>
    <property type="match status" value="1"/>
</dbReference>
<feature type="non-terminal residue" evidence="4">
    <location>
        <position position="1"/>
    </location>
</feature>
<dbReference type="GeneID" id="104990678"/>
<name>A0A6P3HE27_BISBB</name>
<sequence length="278" mass="30946">QVDVDLGTISSMHPQKAEQLIDIVVNPKFTHDFGSETSQSSPGRPPTTPCADQAVGPLPGEALPSPCWWGQSQWAALGNRSPDSELRQLRPSCLPQDGDVQRHLYLQDVITQVAAEPERPRVPEFTCQVAGCCQAFDALEDYEHHYHTLHGNVCSSCKRAFPSGHLLDTHIQEWHDSLFQILAERQDMYQCLVEGCTEKFRTSRDRKEHLVTHHLYPADFRFDKPRKGRRYVGARGSRLLSSAGLRVCGLRGCGRPRAAPLTPNVTFSCGLTLGVGSY</sequence>
<keyword evidence="3" id="KW-1185">Reference proteome</keyword>
<dbReference type="InterPro" id="IPR039258">
    <property type="entry name" value="ZNF511"/>
</dbReference>
<dbReference type="PANTHER" id="PTHR21354">
    <property type="entry name" value="ZINC FINGER PROTEIN 511"/>
    <property type="match status" value="1"/>
</dbReference>